<dbReference type="Proteomes" id="UP000076871">
    <property type="component" value="Unassembled WGS sequence"/>
</dbReference>
<evidence type="ECO:0000313" key="2">
    <source>
        <dbReference type="Proteomes" id="UP000076871"/>
    </source>
</evidence>
<dbReference type="OrthoDB" id="2333384at2759"/>
<name>A0A165BP62_9APHY</name>
<accession>A0A165BP62</accession>
<evidence type="ECO:0008006" key="3">
    <source>
        <dbReference type="Google" id="ProtNLM"/>
    </source>
</evidence>
<reference evidence="1 2" key="1">
    <citation type="journal article" date="2016" name="Mol. Biol. Evol.">
        <title>Comparative Genomics of Early-Diverging Mushroom-Forming Fungi Provides Insights into the Origins of Lignocellulose Decay Capabilities.</title>
        <authorList>
            <person name="Nagy L.G."/>
            <person name="Riley R."/>
            <person name="Tritt A."/>
            <person name="Adam C."/>
            <person name="Daum C."/>
            <person name="Floudas D."/>
            <person name="Sun H."/>
            <person name="Yadav J.S."/>
            <person name="Pangilinan J."/>
            <person name="Larsson K.H."/>
            <person name="Matsuura K."/>
            <person name="Barry K."/>
            <person name="Labutti K."/>
            <person name="Kuo R."/>
            <person name="Ohm R.A."/>
            <person name="Bhattacharya S.S."/>
            <person name="Shirouzu T."/>
            <person name="Yoshinaga Y."/>
            <person name="Martin F.M."/>
            <person name="Grigoriev I.V."/>
            <person name="Hibbett D.S."/>
        </authorList>
    </citation>
    <scope>NUCLEOTIDE SEQUENCE [LARGE SCALE GENOMIC DNA]</scope>
    <source>
        <strain evidence="1 2">93-53</strain>
    </source>
</reference>
<dbReference type="InParanoid" id="A0A165BP62"/>
<keyword evidence="2" id="KW-1185">Reference proteome</keyword>
<dbReference type="GeneID" id="63827040"/>
<evidence type="ECO:0000313" key="1">
    <source>
        <dbReference type="EMBL" id="KZT01403.1"/>
    </source>
</evidence>
<dbReference type="InterPro" id="IPR014752">
    <property type="entry name" value="Arrestin-like_C"/>
</dbReference>
<dbReference type="Gene3D" id="2.60.40.640">
    <property type="match status" value="1"/>
</dbReference>
<sequence>MDKEIASPEDGQGLPGYNAGTLTTELVVHQDVLEDSKGSACLWLNVKSRAKDPKHVPSFVGTDTITGTVEVDFDKMSSVKSVSVALMAGITAVGQEETSFLHIPQTLWDGKISSSAKLSGKQSWPFSISIPAEASMVGKDKRAYPLPPSFSERASPVYIEYKLVLTLRRGVLRADRTLATSILYLPLWRADPHSQMRQPTYSELASLPGPDDDLEGWKVLNTVLLTGTLFDTRQVELQCTLAIARPVCYARGSPIPLFLTITSDDDHATDLLATPAAVKLRLICTRVLGPYATEENSTPPSDRVFQETVGTAFFWPAPDGVSGTGKRTLHGELSVKMSLKPSSVFPGFALRYHLVLLPLQAAGFVSKTPTGERLLTEEVKIAPFNAVGVVPRSFAPPGYVHVEEGDYNNSVGYLENGNQR</sequence>
<gene>
    <name evidence="1" type="ORF">LAESUDRAFT_731262</name>
</gene>
<dbReference type="AlphaFoldDB" id="A0A165BP62"/>
<dbReference type="RefSeq" id="XP_040759143.1">
    <property type="nucleotide sequence ID" value="XM_040910011.1"/>
</dbReference>
<dbReference type="EMBL" id="KV427665">
    <property type="protein sequence ID" value="KZT01403.1"/>
    <property type="molecule type" value="Genomic_DNA"/>
</dbReference>
<organism evidence="1 2">
    <name type="scientific">Laetiporus sulphureus 93-53</name>
    <dbReference type="NCBI Taxonomy" id="1314785"/>
    <lineage>
        <taxon>Eukaryota</taxon>
        <taxon>Fungi</taxon>
        <taxon>Dikarya</taxon>
        <taxon>Basidiomycota</taxon>
        <taxon>Agaricomycotina</taxon>
        <taxon>Agaricomycetes</taxon>
        <taxon>Polyporales</taxon>
        <taxon>Laetiporus</taxon>
    </lineage>
</organism>
<dbReference type="STRING" id="1314785.A0A165BP62"/>
<protein>
    <recommendedName>
        <fullName evidence="3">Arrestin-like N-terminal domain-containing protein</fullName>
    </recommendedName>
</protein>
<proteinExistence type="predicted"/>